<dbReference type="OrthoDB" id="6101802at2"/>
<sequence>MILQAKDLFEETGCVNAIYASYLAGQQKLLKPLQDLHFIQQQLHVLQPVVIQEQVKAGVYITFDTATIHHKLQEASPVQVLPVYEDALVDWEVTRKTCFSWTQIYIGWDQLAAITGEKVEHVQNFFQRHVSNKTGAPLNLTLTQALANDFNQLIHRQGKQLVLVGKLYDVVLQTVEHIQIQHHISQCDDCQKKLFTAQNQIEANHYLSSEEMAKSIGLTQTALEIGFTAITGMTVGEYQIEVAFRKAMAQPHSGLSLANRLTADTGWTKQDIEKACLKRFGVMSHQLGSMQ</sequence>
<proteinExistence type="predicted"/>
<accession>A0A4R6WZW5</accession>
<name>A0A4R6WZW5_9GAMM</name>
<dbReference type="AlphaFoldDB" id="A0A4R6WZW5"/>
<dbReference type="Proteomes" id="UP000295729">
    <property type="component" value="Unassembled WGS sequence"/>
</dbReference>
<evidence type="ECO:0000313" key="2">
    <source>
        <dbReference type="Proteomes" id="UP000295729"/>
    </source>
</evidence>
<comment type="caution">
    <text evidence="1">The sequence shown here is derived from an EMBL/GenBank/DDBJ whole genome shotgun (WGS) entry which is preliminary data.</text>
</comment>
<dbReference type="RefSeq" id="WP_133564080.1">
    <property type="nucleotide sequence ID" value="NZ_SNZA01000005.1"/>
</dbReference>
<gene>
    <name evidence="1" type="ORF">C8D85_2952</name>
</gene>
<organism evidence="1 2">
    <name type="scientific">Marinomonas communis</name>
    <dbReference type="NCBI Taxonomy" id="28254"/>
    <lineage>
        <taxon>Bacteria</taxon>
        <taxon>Pseudomonadati</taxon>
        <taxon>Pseudomonadota</taxon>
        <taxon>Gammaproteobacteria</taxon>
        <taxon>Oceanospirillales</taxon>
        <taxon>Oceanospirillaceae</taxon>
        <taxon>Marinomonas</taxon>
    </lineage>
</organism>
<keyword evidence="2" id="KW-1185">Reference proteome</keyword>
<protein>
    <submittedName>
        <fullName evidence="1">Uncharacterized protein</fullName>
    </submittedName>
</protein>
<evidence type="ECO:0000313" key="1">
    <source>
        <dbReference type="EMBL" id="TDR06765.1"/>
    </source>
</evidence>
<dbReference type="EMBL" id="SNZA01000005">
    <property type="protein sequence ID" value="TDR06765.1"/>
    <property type="molecule type" value="Genomic_DNA"/>
</dbReference>
<reference evidence="1 2" key="1">
    <citation type="submission" date="2019-03" db="EMBL/GenBank/DDBJ databases">
        <title>Genomic Encyclopedia of Type Strains, Phase IV (KMG-IV): sequencing the most valuable type-strain genomes for metagenomic binning, comparative biology and taxonomic classification.</title>
        <authorList>
            <person name="Goeker M."/>
        </authorList>
    </citation>
    <scope>NUCLEOTIDE SEQUENCE [LARGE SCALE GENOMIC DNA]</scope>
    <source>
        <strain evidence="1 2">DSM 5604</strain>
    </source>
</reference>